<dbReference type="RefSeq" id="WP_184077924.1">
    <property type="nucleotide sequence ID" value="NZ_JACHDS010000001.1"/>
</dbReference>
<name>A0A7X0D7U1_9ACTN</name>
<dbReference type="InterPro" id="IPR007061">
    <property type="entry name" value="MST-like"/>
</dbReference>
<dbReference type="EMBL" id="JACHDS010000001">
    <property type="protein sequence ID" value="MBB6174096.1"/>
    <property type="molecule type" value="Genomic_DNA"/>
</dbReference>
<proteinExistence type="predicted"/>
<dbReference type="Pfam" id="PF04978">
    <property type="entry name" value="MST"/>
    <property type="match status" value="1"/>
</dbReference>
<protein>
    <submittedName>
        <fullName evidence="1">Putative damage-inducible protein DinB</fullName>
    </submittedName>
</protein>
<dbReference type="AlphaFoldDB" id="A0A7X0D7U1"/>
<keyword evidence="2" id="KW-1185">Reference proteome</keyword>
<gene>
    <name evidence="1" type="ORF">HNR23_004156</name>
</gene>
<evidence type="ECO:0000313" key="1">
    <source>
        <dbReference type="EMBL" id="MBB6174096.1"/>
    </source>
</evidence>
<organism evidence="1 2">
    <name type="scientific">Nocardiopsis mwathae</name>
    <dbReference type="NCBI Taxonomy" id="1472723"/>
    <lineage>
        <taxon>Bacteria</taxon>
        <taxon>Bacillati</taxon>
        <taxon>Actinomycetota</taxon>
        <taxon>Actinomycetes</taxon>
        <taxon>Streptosporangiales</taxon>
        <taxon>Nocardiopsidaceae</taxon>
        <taxon>Nocardiopsis</taxon>
    </lineage>
</organism>
<comment type="caution">
    <text evidence="1">The sequence shown here is derived from an EMBL/GenBank/DDBJ whole genome shotgun (WGS) entry which is preliminary data.</text>
</comment>
<dbReference type="Gene3D" id="1.20.120.450">
    <property type="entry name" value="dinb family like domain"/>
    <property type="match status" value="1"/>
</dbReference>
<dbReference type="SUPFAM" id="SSF109854">
    <property type="entry name" value="DinB/YfiT-like putative metalloenzymes"/>
    <property type="match status" value="1"/>
</dbReference>
<sequence length="186" mass="20544">MTESAERAPDERDEVLSILAEQRKTLRMTIRGLDDTQATARTTVSALCLAGLIKHVARVERGWIDIMTGRPARDDGPSVGTDADEQAAAWADEFRLLDGETLQGMLDLYDEVARETEKAVAALPGLDVTAELPRAPWFPPDTRWTARRILLHLIRETAQHAGHADIIREALDGATTSDAWLEEFTG</sequence>
<reference evidence="1 2" key="1">
    <citation type="submission" date="2020-08" db="EMBL/GenBank/DDBJ databases">
        <title>Sequencing the genomes of 1000 actinobacteria strains.</title>
        <authorList>
            <person name="Klenk H.-P."/>
        </authorList>
    </citation>
    <scope>NUCLEOTIDE SEQUENCE [LARGE SCALE GENOMIC DNA]</scope>
    <source>
        <strain evidence="1 2">DSM 46659</strain>
    </source>
</reference>
<evidence type="ECO:0000313" key="2">
    <source>
        <dbReference type="Proteomes" id="UP000546642"/>
    </source>
</evidence>
<dbReference type="InterPro" id="IPR034660">
    <property type="entry name" value="DinB/YfiT-like"/>
</dbReference>
<dbReference type="Proteomes" id="UP000546642">
    <property type="component" value="Unassembled WGS sequence"/>
</dbReference>
<accession>A0A7X0D7U1</accession>